<feature type="region of interest" description="Disordered" evidence="1">
    <location>
        <begin position="131"/>
        <end position="153"/>
    </location>
</feature>
<organism evidence="3 4">
    <name type="scientific">Roseivivax sediminis</name>
    <dbReference type="NCBI Taxonomy" id="936889"/>
    <lineage>
        <taxon>Bacteria</taxon>
        <taxon>Pseudomonadati</taxon>
        <taxon>Pseudomonadota</taxon>
        <taxon>Alphaproteobacteria</taxon>
        <taxon>Rhodobacterales</taxon>
        <taxon>Roseobacteraceae</taxon>
        <taxon>Roseivivax</taxon>
    </lineage>
</organism>
<accession>A0A1I1W7N5</accession>
<evidence type="ECO:0000313" key="3">
    <source>
        <dbReference type="EMBL" id="SFD91185.1"/>
    </source>
</evidence>
<feature type="compositionally biased region" description="Low complexity" evidence="1">
    <location>
        <begin position="131"/>
        <end position="140"/>
    </location>
</feature>
<keyword evidence="4" id="KW-1185">Reference proteome</keyword>
<feature type="transmembrane region" description="Helical" evidence="2">
    <location>
        <begin position="163"/>
        <end position="183"/>
    </location>
</feature>
<dbReference type="RefSeq" id="WP_149755417.1">
    <property type="nucleotide sequence ID" value="NZ_FOMS01000004.1"/>
</dbReference>
<proteinExistence type="predicted"/>
<evidence type="ECO:0000256" key="2">
    <source>
        <dbReference type="SAM" id="Phobius"/>
    </source>
</evidence>
<reference evidence="3 4" key="1">
    <citation type="submission" date="2016-10" db="EMBL/GenBank/DDBJ databases">
        <authorList>
            <person name="Varghese N."/>
            <person name="Submissions S."/>
        </authorList>
    </citation>
    <scope>NUCLEOTIDE SEQUENCE [LARGE SCALE GENOMIC DNA]</scope>
    <source>
        <strain evidence="4">YIM D21,KCTC 23444,ACCC 10710</strain>
    </source>
</reference>
<evidence type="ECO:0000313" key="4">
    <source>
        <dbReference type="Proteomes" id="UP000325289"/>
    </source>
</evidence>
<dbReference type="AlphaFoldDB" id="A0A1I1W7N5"/>
<keyword evidence="2" id="KW-0472">Membrane</keyword>
<evidence type="ECO:0008006" key="5">
    <source>
        <dbReference type="Google" id="ProtNLM"/>
    </source>
</evidence>
<keyword evidence="2" id="KW-0812">Transmembrane</keyword>
<evidence type="ECO:0000256" key="1">
    <source>
        <dbReference type="SAM" id="MobiDB-lite"/>
    </source>
</evidence>
<dbReference type="OrthoDB" id="7875742at2"/>
<keyword evidence="2" id="KW-1133">Transmembrane helix</keyword>
<dbReference type="Proteomes" id="UP000325289">
    <property type="component" value="Unassembled WGS sequence"/>
</dbReference>
<gene>
    <name evidence="3" type="ORF">SAMN04515678_104173</name>
</gene>
<protein>
    <recommendedName>
        <fullName evidence="5">Aspartate carbamoyltransferase catalytic subunit</fullName>
    </recommendedName>
</protein>
<sequence length="184" mass="19316">MSDLEVRAAETGIVRVFHLDLPADAVERFTGEAGTGEWPVKYALGATALRRDFVEIVAIRDLGAMTLPGYLEEAYDIAGKDLEADRAELEALTGHVLVLPSQAFERTAQTLDVRPPLRFVGAYREPGASAPAAPLHSAASGGAGTGGSAPNTAPGRRSPLLQAMAYVIMALFAAVVVYLLVAAL</sequence>
<name>A0A1I1W7N5_9RHOB</name>
<dbReference type="EMBL" id="FOMS01000004">
    <property type="protein sequence ID" value="SFD91185.1"/>
    <property type="molecule type" value="Genomic_DNA"/>
</dbReference>